<sequence>MTRTLTVAALGLILLGATVMAGPTFGFATIGADRGVSVGTAPDSSAYLGLEDRSSSASIGTPDDTTVAYTVTDNLGGVDRSDIDVSVVQITDDSNQAVATSSLAATVESGSEPGTFDVRLACGAGETLDGTYSVQLHIVASSASSSVDVTRETSTQISIDCTEVSDEPRDITEDEDGDVTTGGSVSVDNNVNVGGNITSGGSVSVANNANVEGTIIAQGDVTISNNAIGGDIIAGGNVEIRNNAEINGNITACGSVTVRNNADVTGTISEYQTDIPEVQC</sequence>
<dbReference type="InterPro" id="IPR011004">
    <property type="entry name" value="Trimer_LpxA-like_sf"/>
</dbReference>
<dbReference type="Gene3D" id="2.160.10.10">
    <property type="entry name" value="Hexapeptide repeat proteins"/>
    <property type="match status" value="1"/>
</dbReference>
<gene>
    <name evidence="1" type="ORF">GS429_21605</name>
</gene>
<evidence type="ECO:0000313" key="2">
    <source>
        <dbReference type="Proteomes" id="UP000434101"/>
    </source>
</evidence>
<accession>A0A6B0VTY2</accession>
<protein>
    <recommendedName>
        <fullName evidence="3">Polymer-forming cytoskeletal protein</fullName>
    </recommendedName>
</protein>
<dbReference type="RefSeq" id="WP_160068087.1">
    <property type="nucleotide sequence ID" value="NZ_WUYX01000071.1"/>
</dbReference>
<dbReference type="Proteomes" id="UP000434101">
    <property type="component" value="Unassembled WGS sequence"/>
</dbReference>
<dbReference type="SUPFAM" id="SSF51161">
    <property type="entry name" value="Trimeric LpxA-like enzymes"/>
    <property type="match status" value="1"/>
</dbReference>
<dbReference type="OrthoDB" id="194534at2157"/>
<keyword evidence="2" id="KW-1185">Reference proteome</keyword>
<name>A0A6B0VTY2_9EURY</name>
<dbReference type="EMBL" id="WUYX01000071">
    <property type="protein sequence ID" value="MXV64623.1"/>
    <property type="molecule type" value="Genomic_DNA"/>
</dbReference>
<comment type="caution">
    <text evidence="1">The sequence shown here is derived from an EMBL/GenBank/DDBJ whole genome shotgun (WGS) entry which is preliminary data.</text>
</comment>
<dbReference type="InterPro" id="IPR007607">
    <property type="entry name" value="BacA/B"/>
</dbReference>
<evidence type="ECO:0008006" key="3">
    <source>
        <dbReference type="Google" id="ProtNLM"/>
    </source>
</evidence>
<proteinExistence type="predicted"/>
<organism evidence="1 2">
    <name type="scientific">Natronorubrum halalkaliphilum</name>
    <dbReference type="NCBI Taxonomy" id="2691917"/>
    <lineage>
        <taxon>Archaea</taxon>
        <taxon>Methanobacteriati</taxon>
        <taxon>Methanobacteriota</taxon>
        <taxon>Stenosarchaea group</taxon>
        <taxon>Halobacteria</taxon>
        <taxon>Halobacteriales</taxon>
        <taxon>Natrialbaceae</taxon>
        <taxon>Natronorubrum</taxon>
    </lineage>
</organism>
<evidence type="ECO:0000313" key="1">
    <source>
        <dbReference type="EMBL" id="MXV64623.1"/>
    </source>
</evidence>
<dbReference type="Pfam" id="PF04519">
    <property type="entry name" value="Bactofilin"/>
    <property type="match status" value="1"/>
</dbReference>
<dbReference type="AlphaFoldDB" id="A0A6B0VTY2"/>
<reference evidence="1 2" key="1">
    <citation type="submission" date="2020-01" db="EMBL/GenBank/DDBJ databases">
        <title>Natronorubrum sp. JWXQ-INN 674 isolated from Inner Mongolia Autonomous Region of China.</title>
        <authorList>
            <person name="Xue Q."/>
        </authorList>
    </citation>
    <scope>NUCLEOTIDE SEQUENCE [LARGE SCALE GENOMIC DNA]</scope>
    <source>
        <strain evidence="1 2">JWXQ-INN-674</strain>
    </source>
</reference>